<dbReference type="Pfam" id="PF00022">
    <property type="entry name" value="Actin"/>
    <property type="match status" value="1"/>
</dbReference>
<dbReference type="EMBL" id="QEAO01000020">
    <property type="protein sequence ID" value="TPX33497.1"/>
    <property type="molecule type" value="Genomic_DNA"/>
</dbReference>
<evidence type="ECO:0000256" key="1">
    <source>
        <dbReference type="RuleBase" id="RU000487"/>
    </source>
</evidence>
<dbReference type="OrthoDB" id="74201at2759"/>
<gene>
    <name evidence="3" type="ORF">SmJEL517_g03648</name>
</gene>
<dbReference type="AlphaFoldDB" id="A0A507BXI3"/>
<dbReference type="SUPFAM" id="SSF53067">
    <property type="entry name" value="Actin-like ATPase domain"/>
    <property type="match status" value="2"/>
</dbReference>
<name>A0A507BXI3_9FUNG</name>
<proteinExistence type="inferred from homology"/>
<keyword evidence="4" id="KW-1185">Reference proteome</keyword>
<organism evidence="3 4">
    <name type="scientific">Synchytrium microbalum</name>
    <dbReference type="NCBI Taxonomy" id="1806994"/>
    <lineage>
        <taxon>Eukaryota</taxon>
        <taxon>Fungi</taxon>
        <taxon>Fungi incertae sedis</taxon>
        <taxon>Chytridiomycota</taxon>
        <taxon>Chytridiomycota incertae sedis</taxon>
        <taxon>Chytridiomycetes</taxon>
        <taxon>Synchytriales</taxon>
        <taxon>Synchytriaceae</taxon>
        <taxon>Synchytrium</taxon>
    </lineage>
</organism>
<evidence type="ECO:0000256" key="2">
    <source>
        <dbReference type="SAM" id="MobiDB-lite"/>
    </source>
</evidence>
<reference evidence="3 4" key="1">
    <citation type="journal article" date="2019" name="Sci. Rep.">
        <title>Comparative genomics of chytrid fungi reveal insights into the obligate biotrophic and pathogenic lifestyle of Synchytrium endobioticum.</title>
        <authorList>
            <person name="van de Vossenberg B.T.L.H."/>
            <person name="Warris S."/>
            <person name="Nguyen H.D.T."/>
            <person name="van Gent-Pelzer M.P.E."/>
            <person name="Joly D.L."/>
            <person name="van de Geest H.C."/>
            <person name="Bonants P.J.M."/>
            <person name="Smith D.S."/>
            <person name="Levesque C.A."/>
            <person name="van der Lee T.A.J."/>
        </authorList>
    </citation>
    <scope>NUCLEOTIDE SEQUENCE [LARGE SCALE GENOMIC DNA]</scope>
    <source>
        <strain evidence="3 4">JEL517</strain>
    </source>
</reference>
<accession>A0A507BXI3</accession>
<dbReference type="Gene3D" id="3.90.640.10">
    <property type="entry name" value="Actin, Chain A, domain 4"/>
    <property type="match status" value="1"/>
</dbReference>
<dbReference type="GeneID" id="42004873"/>
<protein>
    <recommendedName>
        <fullName evidence="5">Actin-related protein 8</fullName>
    </recommendedName>
</protein>
<dbReference type="PANTHER" id="PTHR11937">
    <property type="entry name" value="ACTIN"/>
    <property type="match status" value="1"/>
</dbReference>
<feature type="region of interest" description="Disordered" evidence="2">
    <location>
        <begin position="54"/>
        <end position="93"/>
    </location>
</feature>
<comment type="caution">
    <text evidence="3">The sequence shown here is derived from an EMBL/GenBank/DDBJ whole genome shotgun (WGS) entry which is preliminary data.</text>
</comment>
<evidence type="ECO:0000313" key="4">
    <source>
        <dbReference type="Proteomes" id="UP000319731"/>
    </source>
</evidence>
<dbReference type="InterPro" id="IPR004000">
    <property type="entry name" value="Actin"/>
</dbReference>
<sequence length="468" mass="51995">MSVPFVARDGHVLVVETGSYRVKAGVAETTGTVLSIPTLVGSRSHTTETRVANKHGGMAGHQQHQKDGDDGGVATANNNEDHSNDMDVDSQSNNTTVKRVVHTERFCGDLLDDELQRVNTLGPTQQLHIKSAIENGLVSDWGDLEALLANMLARHFLIRRRNNTYPIMFVVPTRWSKLEWERLAQMAFERLNVPGLYVTDQALMTTYGCNVQTALVINIGHDVTEVTPVVDNIVLRYASRTLSIGSYDIDSYMAQLLQSDTNMVAQLSSKLGGEQVDWIQLARTIKESNICEVRSMPAEYSKKDLSVAPVEFEYKDVKINVGFARTHAADVLFDPKLVGKNEMSLPEAIVSAVAAAVEVERRKSLWESLILTGAGCLIKGMPKRMEQELAPFIAAADTANENQAKEVNFLKCPEFFVAYKERPHDWSFLGTSVLSKYVFIDTRSYTSKVEYNEYGPSVITSSTPRDNR</sequence>
<dbReference type="RefSeq" id="XP_031024472.1">
    <property type="nucleotide sequence ID" value="XM_031169576.1"/>
</dbReference>
<evidence type="ECO:0000313" key="3">
    <source>
        <dbReference type="EMBL" id="TPX33497.1"/>
    </source>
</evidence>
<dbReference type="STRING" id="1806994.A0A507BXI3"/>
<dbReference type="SMART" id="SM00268">
    <property type="entry name" value="ACTIN"/>
    <property type="match status" value="1"/>
</dbReference>
<evidence type="ECO:0008006" key="5">
    <source>
        <dbReference type="Google" id="ProtNLM"/>
    </source>
</evidence>
<comment type="similarity">
    <text evidence="1">Belongs to the actin family.</text>
</comment>
<dbReference type="InterPro" id="IPR043129">
    <property type="entry name" value="ATPase_NBD"/>
</dbReference>
<dbReference type="Gene3D" id="3.30.420.40">
    <property type="match status" value="3"/>
</dbReference>
<dbReference type="Proteomes" id="UP000319731">
    <property type="component" value="Unassembled WGS sequence"/>
</dbReference>